<keyword evidence="5" id="KW-1185">Reference proteome</keyword>
<accession>A0A8T7LZT4</accession>
<reference evidence="3" key="2">
    <citation type="journal article" date="2024" name="Nature">
        <title>Anoxygenic phototroph of the Chloroflexota uses a type I reaction centre.</title>
        <authorList>
            <person name="Tsuji J.M."/>
            <person name="Shaw N.A."/>
            <person name="Nagashima S."/>
            <person name="Venkiteswaran J.J."/>
            <person name="Schiff S.L."/>
            <person name="Watanabe T."/>
            <person name="Fukui M."/>
            <person name="Hanada S."/>
            <person name="Tank M."/>
            <person name="Neufeld J.D."/>
        </authorList>
    </citation>
    <scope>NUCLEOTIDE SEQUENCE</scope>
    <source>
        <strain evidence="3">L227-S17</strain>
    </source>
</reference>
<evidence type="ECO:0000256" key="1">
    <source>
        <dbReference type="SAM" id="Phobius"/>
    </source>
</evidence>
<feature type="transmembrane region" description="Helical" evidence="1">
    <location>
        <begin position="14"/>
        <end position="36"/>
    </location>
</feature>
<keyword evidence="1" id="KW-0812">Transmembrane</keyword>
<gene>
    <name evidence="2" type="ORF">HXX08_08190</name>
    <name evidence="3" type="ORF">OZ401_000982</name>
</gene>
<dbReference type="EMBL" id="JACATZ010000001">
    <property type="protein sequence ID" value="NWJ45842.1"/>
    <property type="molecule type" value="Genomic_DNA"/>
</dbReference>
<reference evidence="2 4" key="1">
    <citation type="submission" date="2020-06" db="EMBL/GenBank/DDBJ databases">
        <title>Anoxygenic phototrophic Chloroflexota member uses a Type I reaction center.</title>
        <authorList>
            <person name="Tsuji J.M."/>
            <person name="Shaw N.A."/>
            <person name="Nagashima S."/>
            <person name="Venkiteswaran J."/>
            <person name="Schiff S.L."/>
            <person name="Hanada S."/>
            <person name="Tank M."/>
            <person name="Neufeld J.D."/>
        </authorList>
    </citation>
    <scope>NUCLEOTIDE SEQUENCE [LARGE SCALE GENOMIC DNA]</scope>
    <source>
        <strain evidence="2">L227-S17</strain>
    </source>
</reference>
<evidence type="ECO:0000313" key="2">
    <source>
        <dbReference type="EMBL" id="NWJ45842.1"/>
    </source>
</evidence>
<dbReference type="EMBL" id="CP128399">
    <property type="protein sequence ID" value="WJW67707.1"/>
    <property type="molecule type" value="Genomic_DNA"/>
</dbReference>
<evidence type="ECO:0000313" key="5">
    <source>
        <dbReference type="Proteomes" id="UP001431572"/>
    </source>
</evidence>
<keyword evidence="1" id="KW-1133">Transmembrane helix</keyword>
<organism evidence="2 4">
    <name type="scientific">Candidatus Chlorohelix allophototropha</name>
    <dbReference type="NCBI Taxonomy" id="3003348"/>
    <lineage>
        <taxon>Bacteria</taxon>
        <taxon>Bacillati</taxon>
        <taxon>Chloroflexota</taxon>
        <taxon>Chloroflexia</taxon>
        <taxon>Candidatus Chloroheliales</taxon>
        <taxon>Candidatus Chloroheliaceae</taxon>
        <taxon>Candidatus Chlorohelix</taxon>
    </lineage>
</organism>
<protein>
    <submittedName>
        <fullName evidence="2">Uncharacterized protein</fullName>
    </submittedName>
</protein>
<dbReference type="Proteomes" id="UP001431572">
    <property type="component" value="Chromosome 1"/>
</dbReference>
<evidence type="ECO:0000313" key="4">
    <source>
        <dbReference type="Proteomes" id="UP000521676"/>
    </source>
</evidence>
<sequence length="46" mass="5223">MWARPSKLYSKDGLSVKGFIFALSMPYYAHFSVALVRELQGLKAMN</sequence>
<name>A0A8T7LZT4_9CHLR</name>
<dbReference type="Proteomes" id="UP000521676">
    <property type="component" value="Unassembled WGS sequence"/>
</dbReference>
<dbReference type="AlphaFoldDB" id="A0A8T7LZT4"/>
<dbReference type="RefSeq" id="WP_341469597.1">
    <property type="nucleotide sequence ID" value="NZ_CP128399.1"/>
</dbReference>
<keyword evidence="1" id="KW-0472">Membrane</keyword>
<proteinExistence type="predicted"/>
<evidence type="ECO:0000313" key="3">
    <source>
        <dbReference type="EMBL" id="WJW67707.1"/>
    </source>
</evidence>